<dbReference type="EMBL" id="JAAZSQ010000005">
    <property type="protein sequence ID" value="NKX54377.1"/>
    <property type="molecule type" value="Genomic_DNA"/>
</dbReference>
<dbReference type="Gene3D" id="1.10.30.50">
    <property type="match status" value="1"/>
</dbReference>
<dbReference type="RefSeq" id="WP_168485721.1">
    <property type="nucleotide sequence ID" value="NZ_JAAZSQ010000005.1"/>
</dbReference>
<accession>A0A7X6HEU3</accession>
<gene>
    <name evidence="2" type="ORF">HGG74_07430</name>
</gene>
<evidence type="ECO:0000313" key="2">
    <source>
        <dbReference type="EMBL" id="NKX54377.1"/>
    </source>
</evidence>
<dbReference type="InterPro" id="IPR003615">
    <property type="entry name" value="HNH_nuc"/>
</dbReference>
<comment type="caution">
    <text evidence="2">The sequence shown here is derived from an EMBL/GenBank/DDBJ whole genome shotgun (WGS) entry which is preliminary data.</text>
</comment>
<evidence type="ECO:0000313" key="3">
    <source>
        <dbReference type="Proteomes" id="UP000544090"/>
    </source>
</evidence>
<reference evidence="2 3" key="1">
    <citation type="submission" date="2020-04" db="EMBL/GenBank/DDBJ databases">
        <title>Arthrobacter sp. nov.</title>
        <authorList>
            <person name="Liu S."/>
        </authorList>
    </citation>
    <scope>NUCLEOTIDE SEQUENCE [LARGE SCALE GENOMIC DNA]</scope>
    <source>
        <strain evidence="2 3">E918</strain>
    </source>
</reference>
<dbReference type="AlphaFoldDB" id="A0A7X6HEU3"/>
<sequence>MVNSLADRLQLPLSHTLADTGGAFDVRVAGIDRPHGFRIHTRLMLSWVDSTLVYDSLAADIRVALENKNSQGNARLGAIVADFRELGVNYIAGTTNSGQHETENRVPTRSKVWIEDRARVDAAVRLAIESLLIPLVAVLQIEGTDDVLDDGVQGRFEVEGEQYTKISRAYERSRANRAIAIEFHGTTCKVCGFNFTAAFGPAAKDYIEIHHLVPVSSMEGPGIVNPRSDLVPLCANCHRMAHRRWPPFTPSELQRMLHAPEPAKENDPR</sequence>
<dbReference type="GO" id="GO:0003676">
    <property type="term" value="F:nucleic acid binding"/>
    <property type="evidence" value="ECO:0007669"/>
    <property type="project" value="InterPro"/>
</dbReference>
<name>A0A7X6HEU3_9MICC</name>
<dbReference type="Pfam" id="PF01844">
    <property type="entry name" value="HNH"/>
    <property type="match status" value="1"/>
</dbReference>
<dbReference type="Proteomes" id="UP000544090">
    <property type="component" value="Unassembled WGS sequence"/>
</dbReference>
<dbReference type="CDD" id="cd00085">
    <property type="entry name" value="HNHc"/>
    <property type="match status" value="1"/>
</dbReference>
<organism evidence="2 3">
    <name type="scientific">Arthrobacter mobilis</name>
    <dbReference type="NCBI Taxonomy" id="2724944"/>
    <lineage>
        <taxon>Bacteria</taxon>
        <taxon>Bacillati</taxon>
        <taxon>Actinomycetota</taxon>
        <taxon>Actinomycetes</taxon>
        <taxon>Micrococcales</taxon>
        <taxon>Micrococcaceae</taxon>
        <taxon>Arthrobacter</taxon>
    </lineage>
</organism>
<proteinExistence type="predicted"/>
<dbReference type="GO" id="GO:0004519">
    <property type="term" value="F:endonuclease activity"/>
    <property type="evidence" value="ECO:0007669"/>
    <property type="project" value="InterPro"/>
</dbReference>
<keyword evidence="3" id="KW-1185">Reference proteome</keyword>
<evidence type="ECO:0000259" key="1">
    <source>
        <dbReference type="Pfam" id="PF01844"/>
    </source>
</evidence>
<dbReference type="InterPro" id="IPR002711">
    <property type="entry name" value="HNH"/>
</dbReference>
<protein>
    <recommendedName>
        <fullName evidence="1">HNH domain-containing protein</fullName>
    </recommendedName>
</protein>
<dbReference type="GO" id="GO:0008270">
    <property type="term" value="F:zinc ion binding"/>
    <property type="evidence" value="ECO:0007669"/>
    <property type="project" value="InterPro"/>
</dbReference>
<feature type="domain" description="HNH" evidence="1">
    <location>
        <begin position="188"/>
        <end position="244"/>
    </location>
</feature>